<evidence type="ECO:0000313" key="2">
    <source>
        <dbReference type="EMBL" id="KMW67341.1"/>
    </source>
</evidence>
<dbReference type="OrthoDB" id="10605954at2759"/>
<dbReference type="EMBL" id="GG749421">
    <property type="protein sequence ID" value="KMW67341.1"/>
    <property type="molecule type" value="Genomic_DNA"/>
</dbReference>
<keyword evidence="1" id="KW-1133">Transmembrane helix</keyword>
<keyword evidence="1" id="KW-0812">Transmembrane</keyword>
<keyword evidence="1" id="KW-0472">Membrane</keyword>
<protein>
    <submittedName>
        <fullName evidence="2">Uncharacterized protein</fullName>
    </submittedName>
</protein>
<proteinExistence type="predicted"/>
<accession>A0A0J9EMM8</accession>
<name>A0A0J9EMM8_AJEDA</name>
<evidence type="ECO:0000256" key="1">
    <source>
        <dbReference type="SAM" id="Phobius"/>
    </source>
</evidence>
<feature type="transmembrane region" description="Helical" evidence="1">
    <location>
        <begin position="198"/>
        <end position="224"/>
    </location>
</feature>
<sequence length="232" mass="26509">MKFARLFPKSQKIKMYRVVWTRSLSGFLFFCLLMKWRKHTNPINQHQIVCLLSPVQSTFAAECKDVLGLRLCYVGTTPYCKPIQGLVGNFARHMGKEKGAGDTVPPSPAKSTRTEAAWCRSPHALQKQEIVSGKDKERTKSWLSLIFPRVFSVQQMQKAKAMCAHAYPETQGDAEICRALLFHGFEARIEVSRLFFPFWIPCFLSYNLILFLFSACLCSVLVSWSSWVNSQL</sequence>
<gene>
    <name evidence="2" type="ORF">BDDG_12057</name>
</gene>
<dbReference type="Proteomes" id="UP000007802">
    <property type="component" value="Unassembled WGS sequence"/>
</dbReference>
<organism evidence="2">
    <name type="scientific">Ajellomyces dermatitidis (strain ATCC 18188 / CBS 674.68)</name>
    <name type="common">Blastomyces dermatitidis</name>
    <dbReference type="NCBI Taxonomy" id="653446"/>
    <lineage>
        <taxon>Eukaryota</taxon>
        <taxon>Fungi</taxon>
        <taxon>Dikarya</taxon>
        <taxon>Ascomycota</taxon>
        <taxon>Pezizomycotina</taxon>
        <taxon>Eurotiomycetes</taxon>
        <taxon>Eurotiomycetidae</taxon>
        <taxon>Onygenales</taxon>
        <taxon>Ajellomycetaceae</taxon>
        <taxon>Blastomyces</taxon>
    </lineage>
</organism>
<reference evidence="2" key="1">
    <citation type="submission" date="2010-03" db="EMBL/GenBank/DDBJ databases">
        <title>Annotation of Blastomyces dermatitidis strain ATCC 18188.</title>
        <authorList>
            <consortium name="The Broad Institute Genome Sequencing Platform"/>
            <consortium name="Broad Institute Genome Sequencing Center for Infectious Disease."/>
            <person name="Cuomo C."/>
            <person name="Klein B."/>
            <person name="Sullivan T."/>
            <person name="Heitman J."/>
            <person name="Young S."/>
            <person name="Zeng Q."/>
            <person name="Gargeya S."/>
            <person name="Alvarado L."/>
            <person name="Berlin A.M."/>
            <person name="Chapman S.B."/>
            <person name="Chen Z."/>
            <person name="Freedman E."/>
            <person name="Gellesch M."/>
            <person name="Goldberg J."/>
            <person name="Griggs A."/>
            <person name="Gujja S."/>
            <person name="Heilman E."/>
            <person name="Heiman D."/>
            <person name="Howarth C."/>
            <person name="Mehta T."/>
            <person name="Neiman D."/>
            <person name="Pearson M."/>
            <person name="Roberts A."/>
            <person name="Saif S."/>
            <person name="Shea T."/>
            <person name="Shenoy N."/>
            <person name="Sisk P."/>
            <person name="Stolte C."/>
            <person name="Sykes S."/>
            <person name="White J."/>
            <person name="Yandava C."/>
            <person name="Haas B."/>
            <person name="Nusbaum C."/>
            <person name="Birren B."/>
        </authorList>
    </citation>
    <scope>NUCLEOTIDE SEQUENCE</scope>
    <source>
        <strain evidence="2">ATCC 18188</strain>
    </source>
</reference>
<dbReference type="AlphaFoldDB" id="A0A0J9EMM8"/>